<keyword evidence="2" id="KW-0963">Cytoplasm</keyword>
<evidence type="ECO:0000313" key="5">
    <source>
        <dbReference type="Proteomes" id="UP001224775"/>
    </source>
</evidence>
<reference evidence="4" key="1">
    <citation type="submission" date="2023-06" db="EMBL/GenBank/DDBJ databases">
        <title>Survivors Of The Sea: Transcriptome response of Skeletonema marinoi to long-term dormancy.</title>
        <authorList>
            <person name="Pinder M.I.M."/>
            <person name="Kourtchenko O."/>
            <person name="Robertson E.K."/>
            <person name="Larsson T."/>
            <person name="Maumus F."/>
            <person name="Osuna-Cruz C.M."/>
            <person name="Vancaester E."/>
            <person name="Stenow R."/>
            <person name="Vandepoele K."/>
            <person name="Ploug H."/>
            <person name="Bruchert V."/>
            <person name="Godhe A."/>
            <person name="Topel M."/>
        </authorList>
    </citation>
    <scope>NUCLEOTIDE SEQUENCE</scope>
    <source>
        <strain evidence="4">R05AC</strain>
    </source>
</reference>
<dbReference type="GO" id="GO:0005856">
    <property type="term" value="C:cytoskeleton"/>
    <property type="evidence" value="ECO:0007669"/>
    <property type="project" value="UniProtKB-SubCell"/>
</dbReference>
<evidence type="ECO:0000256" key="3">
    <source>
        <dbReference type="ARBA" id="ARBA00023212"/>
    </source>
</evidence>
<dbReference type="SUPFAM" id="SSF52047">
    <property type="entry name" value="RNI-like"/>
    <property type="match status" value="1"/>
</dbReference>
<accession>A0AAD8Y3Y8</accession>
<dbReference type="Gene3D" id="3.80.10.10">
    <property type="entry name" value="Ribonuclease Inhibitor"/>
    <property type="match status" value="1"/>
</dbReference>
<keyword evidence="5" id="KW-1185">Reference proteome</keyword>
<protein>
    <submittedName>
        <fullName evidence="4">Leucine-rich repeat protein</fullName>
    </submittedName>
</protein>
<gene>
    <name evidence="4" type="ORF">QTG54_010353</name>
</gene>
<sequence>MLPDDCESAFMFGIVQLNHEAMLLIKEALICKPFQKLAFTKNDNGDGAPEGICVDAILDIVESNKHLRKLDIERNRIGREHIERLCSAVRTHALVELDLSGCFEPGIGDAMLASLLTIDGLKLEKLDMCLNNITSGVSTLLSDFLATNPRLKELHLEHNNLNDSDAALIANALRSNTTLGSFQLYGNSFTDVGAESLRLALFDESSLNSVADSNHVCNIRLIGTLALRWNNSSQDMGQKRGKKIYRLLSDRNETMSNVQHFGDIDVKLLPNMLDAVQKYSNDGGNDCVKAASIVYEMMRFWDQVTPFIGRV</sequence>
<dbReference type="Pfam" id="PF13516">
    <property type="entry name" value="LRR_6"/>
    <property type="match status" value="2"/>
</dbReference>
<proteinExistence type="predicted"/>
<dbReference type="InterPro" id="IPR052410">
    <property type="entry name" value="DRC5"/>
</dbReference>
<comment type="caution">
    <text evidence="4">The sequence shown here is derived from an EMBL/GenBank/DDBJ whole genome shotgun (WGS) entry which is preliminary data.</text>
</comment>
<dbReference type="EMBL" id="JATAAI010000019">
    <property type="protein sequence ID" value="KAK1739037.1"/>
    <property type="molecule type" value="Genomic_DNA"/>
</dbReference>
<dbReference type="Proteomes" id="UP001224775">
    <property type="component" value="Unassembled WGS sequence"/>
</dbReference>
<evidence type="ECO:0000256" key="1">
    <source>
        <dbReference type="ARBA" id="ARBA00004245"/>
    </source>
</evidence>
<dbReference type="InterPro" id="IPR032675">
    <property type="entry name" value="LRR_dom_sf"/>
</dbReference>
<dbReference type="InterPro" id="IPR001611">
    <property type="entry name" value="Leu-rich_rpt"/>
</dbReference>
<dbReference type="AlphaFoldDB" id="A0AAD8Y3Y8"/>
<dbReference type="PANTHER" id="PTHR24107:SF2">
    <property type="entry name" value="NLR FAMILY CARD DOMAIN CONTAINING 3"/>
    <property type="match status" value="1"/>
</dbReference>
<dbReference type="PANTHER" id="PTHR24107">
    <property type="entry name" value="YNEIN REGULATORY COMPLEX SUBUNIT 5"/>
    <property type="match status" value="1"/>
</dbReference>
<organism evidence="4 5">
    <name type="scientific">Skeletonema marinoi</name>
    <dbReference type="NCBI Taxonomy" id="267567"/>
    <lineage>
        <taxon>Eukaryota</taxon>
        <taxon>Sar</taxon>
        <taxon>Stramenopiles</taxon>
        <taxon>Ochrophyta</taxon>
        <taxon>Bacillariophyta</taxon>
        <taxon>Coscinodiscophyceae</taxon>
        <taxon>Thalassiosirophycidae</taxon>
        <taxon>Thalassiosirales</taxon>
        <taxon>Skeletonemataceae</taxon>
        <taxon>Skeletonema</taxon>
        <taxon>Skeletonema marinoi-dohrnii complex</taxon>
    </lineage>
</organism>
<keyword evidence="3" id="KW-0206">Cytoskeleton</keyword>
<name>A0AAD8Y3Y8_9STRA</name>
<evidence type="ECO:0000313" key="4">
    <source>
        <dbReference type="EMBL" id="KAK1739037.1"/>
    </source>
</evidence>
<dbReference type="SMART" id="SM00368">
    <property type="entry name" value="LRR_RI"/>
    <property type="match status" value="3"/>
</dbReference>
<comment type="subcellular location">
    <subcellularLocation>
        <location evidence="1">Cytoplasm</location>
        <location evidence="1">Cytoskeleton</location>
    </subcellularLocation>
</comment>
<evidence type="ECO:0000256" key="2">
    <source>
        <dbReference type="ARBA" id="ARBA00022490"/>
    </source>
</evidence>